<feature type="region of interest" description="Disordered" evidence="1">
    <location>
        <begin position="81"/>
        <end position="100"/>
    </location>
</feature>
<keyword evidence="5" id="KW-1185">Reference proteome</keyword>
<dbReference type="Gene3D" id="3.30.457.10">
    <property type="entry name" value="Copper amine oxidase-like, N-terminal domain"/>
    <property type="match status" value="1"/>
</dbReference>
<proteinExistence type="predicted"/>
<protein>
    <submittedName>
        <fullName evidence="4">Copper amine oxidase N-terminal domain-containing protein</fullName>
    </submittedName>
</protein>
<dbReference type="Proteomes" id="UP001207626">
    <property type="component" value="Unassembled WGS sequence"/>
</dbReference>
<organism evidence="4 5">
    <name type="scientific">Paenibacillus apiarius</name>
    <dbReference type="NCBI Taxonomy" id="46240"/>
    <lineage>
        <taxon>Bacteria</taxon>
        <taxon>Bacillati</taxon>
        <taxon>Bacillota</taxon>
        <taxon>Bacilli</taxon>
        <taxon>Bacillales</taxon>
        <taxon>Paenibacillaceae</taxon>
        <taxon>Paenibacillus</taxon>
    </lineage>
</organism>
<dbReference type="EMBL" id="JAMDLW010000010">
    <property type="protein sequence ID" value="MCY9519961.1"/>
    <property type="molecule type" value="Genomic_DNA"/>
</dbReference>
<dbReference type="Pfam" id="PF07833">
    <property type="entry name" value="Cu_amine_oxidN1"/>
    <property type="match status" value="1"/>
</dbReference>
<comment type="caution">
    <text evidence="4">The sequence shown here is derived from an EMBL/GenBank/DDBJ whole genome shotgun (WGS) entry which is preliminary data.</text>
</comment>
<feature type="signal peptide" evidence="2">
    <location>
        <begin position="1"/>
        <end position="21"/>
    </location>
</feature>
<name>A0ABT4DVF9_9BACL</name>
<feature type="domain" description="Copper amine oxidase-like N-terminal" evidence="3">
    <location>
        <begin position="26"/>
        <end position="72"/>
    </location>
</feature>
<evidence type="ECO:0000313" key="4">
    <source>
        <dbReference type="EMBL" id="MCY9519961.1"/>
    </source>
</evidence>
<accession>A0ABT4DVF9</accession>
<dbReference type="RefSeq" id="WP_087433463.1">
    <property type="nucleotide sequence ID" value="NZ_JAMDLV010000049.1"/>
</dbReference>
<reference evidence="4 5" key="1">
    <citation type="submission" date="2022-05" db="EMBL/GenBank/DDBJ databases">
        <title>Genome Sequencing of Bee-Associated Microbes.</title>
        <authorList>
            <person name="Dunlap C."/>
        </authorList>
    </citation>
    <scope>NUCLEOTIDE SEQUENCE [LARGE SCALE GENOMIC DNA]</scope>
    <source>
        <strain evidence="4 5">NRRL NRS-1438</strain>
    </source>
</reference>
<feature type="chain" id="PRO_5047333641" evidence="2">
    <location>
        <begin position="22"/>
        <end position="229"/>
    </location>
</feature>
<evidence type="ECO:0000313" key="5">
    <source>
        <dbReference type="Proteomes" id="UP001207626"/>
    </source>
</evidence>
<keyword evidence="2" id="KW-0732">Signal</keyword>
<evidence type="ECO:0000259" key="3">
    <source>
        <dbReference type="Pfam" id="PF07833"/>
    </source>
</evidence>
<dbReference type="InterPro" id="IPR036582">
    <property type="entry name" value="Mao_N_sf"/>
</dbReference>
<sequence length="229" mass="25163">MKKWVIGFLCGAIFFSGIAFAASNFTATVEDHKIYINGQEKALSDKPVSIEGKLYLPIRELADAIGYRVDFAKGGIRLESKKKEKKPESGSSGSSDGKFETLPITQTVKDVEITVHSVRVTEGNTDFEITIKNNTSNENITPELGSAKTGANDGIEGKSYETVGISPVNPDFEAGAIKPKKEKHGWVRNQGLADRDVKNLTFSLSLNGTKETRTFSFYIDCKDLKFRTL</sequence>
<dbReference type="InterPro" id="IPR012854">
    <property type="entry name" value="Cu_amine_oxidase-like_N"/>
</dbReference>
<gene>
    <name evidence="4" type="ORF">M5X09_09725</name>
</gene>
<dbReference type="SUPFAM" id="SSF55383">
    <property type="entry name" value="Copper amine oxidase, domain N"/>
    <property type="match status" value="1"/>
</dbReference>
<evidence type="ECO:0000256" key="2">
    <source>
        <dbReference type="SAM" id="SignalP"/>
    </source>
</evidence>
<evidence type="ECO:0000256" key="1">
    <source>
        <dbReference type="SAM" id="MobiDB-lite"/>
    </source>
</evidence>